<evidence type="ECO:0000313" key="2">
    <source>
        <dbReference type="EMBL" id="ODN80200.1"/>
    </source>
</evidence>
<feature type="region of interest" description="Disordered" evidence="1">
    <location>
        <begin position="1"/>
        <end position="63"/>
    </location>
</feature>
<gene>
    <name evidence="2" type="ORF">L198_07857</name>
</gene>
<keyword evidence="3" id="KW-1185">Reference proteome</keyword>
<comment type="caution">
    <text evidence="2">The sequence shown here is derived from an EMBL/GenBank/DDBJ whole genome shotgun (WGS) entry which is preliminary data.</text>
</comment>
<protein>
    <submittedName>
        <fullName evidence="2">Uncharacterized protein</fullName>
    </submittedName>
</protein>
<reference evidence="2 3" key="1">
    <citation type="submission" date="2016-06" db="EMBL/GenBank/DDBJ databases">
        <title>Evolution of pathogenesis and genome organization in the Tremellales.</title>
        <authorList>
            <person name="Cuomo C."/>
            <person name="Litvintseva A."/>
            <person name="Heitman J."/>
            <person name="Chen Y."/>
            <person name="Sun S."/>
            <person name="Springer D."/>
            <person name="Dromer F."/>
            <person name="Young S."/>
            <person name="Zeng Q."/>
            <person name="Chapman S."/>
            <person name="Gujja S."/>
            <person name="Saif S."/>
            <person name="Birren B."/>
        </authorList>
    </citation>
    <scope>NUCLEOTIDE SEQUENCE [LARGE SCALE GENOMIC DNA]</scope>
    <source>
        <strain evidence="2 3">CBS 7118</strain>
    </source>
</reference>
<evidence type="ECO:0000313" key="3">
    <source>
        <dbReference type="Proteomes" id="UP000094819"/>
    </source>
</evidence>
<dbReference type="Proteomes" id="UP000094819">
    <property type="component" value="Unassembled WGS sequence"/>
</dbReference>
<proteinExistence type="predicted"/>
<dbReference type="EMBL" id="AWGH01000044">
    <property type="protein sequence ID" value="ODN80200.1"/>
    <property type="molecule type" value="Genomic_DNA"/>
</dbReference>
<name>A0A1E3HV79_9TREE</name>
<feature type="region of interest" description="Disordered" evidence="1">
    <location>
        <begin position="102"/>
        <end position="160"/>
    </location>
</feature>
<dbReference type="AlphaFoldDB" id="A0A1E3HV79"/>
<feature type="compositionally biased region" description="Basic and acidic residues" evidence="1">
    <location>
        <begin position="52"/>
        <end position="63"/>
    </location>
</feature>
<evidence type="ECO:0000256" key="1">
    <source>
        <dbReference type="SAM" id="MobiDB-lite"/>
    </source>
</evidence>
<feature type="compositionally biased region" description="Polar residues" evidence="1">
    <location>
        <begin position="103"/>
        <end position="125"/>
    </location>
</feature>
<organism evidence="2 3">
    <name type="scientific">Cryptococcus wingfieldii CBS 7118</name>
    <dbReference type="NCBI Taxonomy" id="1295528"/>
    <lineage>
        <taxon>Eukaryota</taxon>
        <taxon>Fungi</taxon>
        <taxon>Dikarya</taxon>
        <taxon>Basidiomycota</taxon>
        <taxon>Agaricomycotina</taxon>
        <taxon>Tremellomycetes</taxon>
        <taxon>Tremellales</taxon>
        <taxon>Cryptococcaceae</taxon>
        <taxon>Cryptococcus</taxon>
    </lineage>
</organism>
<dbReference type="RefSeq" id="XP_019028205.1">
    <property type="nucleotide sequence ID" value="XM_019179838.1"/>
</dbReference>
<accession>A0A1E3HV79</accession>
<sequence length="160" mass="18547">MSDFNTNYAQSVNYEGTDDEIPEAGSSSKARLQNERQWRENEKGNRRARNKRAQDQADEDKKQMVEEINRRTGGAWTVNRKTTVVALRNQIAWLDDADRRAEQQATNMATSPSDAEEQATYSLPPSESWMDKWNSYPPEWFTNNTNQDCETYPSDDDDRL</sequence>
<feature type="compositionally biased region" description="Basic and acidic residues" evidence="1">
    <location>
        <begin position="32"/>
        <end position="45"/>
    </location>
</feature>
<feature type="compositionally biased region" description="Polar residues" evidence="1">
    <location>
        <begin position="1"/>
        <end position="14"/>
    </location>
</feature>
<dbReference type="GeneID" id="30197068"/>